<dbReference type="InterPro" id="IPR041347">
    <property type="entry name" value="MftR_C"/>
</dbReference>
<dbReference type="EMBL" id="JBHSBL010000020">
    <property type="protein sequence ID" value="MFC4069066.1"/>
    <property type="molecule type" value="Genomic_DNA"/>
</dbReference>
<dbReference type="PANTHER" id="PTHR30055:SF238">
    <property type="entry name" value="MYCOFACTOCIN BIOSYNTHESIS TRANSCRIPTIONAL REGULATOR MFTR-RELATED"/>
    <property type="match status" value="1"/>
</dbReference>
<dbReference type="Gene3D" id="1.10.10.60">
    <property type="entry name" value="Homeodomain-like"/>
    <property type="match status" value="1"/>
</dbReference>
<keyword evidence="2 4" id="KW-0238">DNA-binding</keyword>
<dbReference type="Pfam" id="PF17754">
    <property type="entry name" value="TetR_C_14"/>
    <property type="match status" value="1"/>
</dbReference>
<evidence type="ECO:0000256" key="3">
    <source>
        <dbReference type="ARBA" id="ARBA00023163"/>
    </source>
</evidence>
<evidence type="ECO:0000256" key="1">
    <source>
        <dbReference type="ARBA" id="ARBA00023015"/>
    </source>
</evidence>
<dbReference type="RefSeq" id="WP_378069964.1">
    <property type="nucleotide sequence ID" value="NZ_JBHSBL010000020.1"/>
</dbReference>
<evidence type="ECO:0000256" key="2">
    <source>
        <dbReference type="ARBA" id="ARBA00023125"/>
    </source>
</evidence>
<organism evidence="6 7">
    <name type="scientific">Actinoplanes subglobosus</name>
    <dbReference type="NCBI Taxonomy" id="1547892"/>
    <lineage>
        <taxon>Bacteria</taxon>
        <taxon>Bacillati</taxon>
        <taxon>Actinomycetota</taxon>
        <taxon>Actinomycetes</taxon>
        <taxon>Micromonosporales</taxon>
        <taxon>Micromonosporaceae</taxon>
        <taxon>Actinoplanes</taxon>
    </lineage>
</organism>
<comment type="caution">
    <text evidence="6">The sequence shown here is derived from an EMBL/GenBank/DDBJ whole genome shotgun (WGS) entry which is preliminary data.</text>
</comment>
<dbReference type="Pfam" id="PF00440">
    <property type="entry name" value="TetR_N"/>
    <property type="match status" value="1"/>
</dbReference>
<dbReference type="PRINTS" id="PR00455">
    <property type="entry name" value="HTHTETR"/>
</dbReference>
<reference evidence="7" key="1">
    <citation type="journal article" date="2019" name="Int. J. Syst. Evol. Microbiol.">
        <title>The Global Catalogue of Microorganisms (GCM) 10K type strain sequencing project: providing services to taxonomists for standard genome sequencing and annotation.</title>
        <authorList>
            <consortium name="The Broad Institute Genomics Platform"/>
            <consortium name="The Broad Institute Genome Sequencing Center for Infectious Disease"/>
            <person name="Wu L."/>
            <person name="Ma J."/>
        </authorList>
    </citation>
    <scope>NUCLEOTIDE SEQUENCE [LARGE SCALE GENOMIC DNA]</scope>
    <source>
        <strain evidence="7">TBRC 5832</strain>
    </source>
</reference>
<evidence type="ECO:0000256" key="4">
    <source>
        <dbReference type="PROSITE-ProRule" id="PRU00335"/>
    </source>
</evidence>
<dbReference type="PROSITE" id="PS50977">
    <property type="entry name" value="HTH_TETR_2"/>
    <property type="match status" value="1"/>
</dbReference>
<feature type="domain" description="HTH tetR-type" evidence="5">
    <location>
        <begin position="15"/>
        <end position="75"/>
    </location>
</feature>
<keyword evidence="7" id="KW-1185">Reference proteome</keyword>
<protein>
    <submittedName>
        <fullName evidence="6">TetR family transcriptional regulator</fullName>
    </submittedName>
</protein>
<dbReference type="PANTHER" id="PTHR30055">
    <property type="entry name" value="HTH-TYPE TRANSCRIPTIONAL REGULATOR RUTR"/>
    <property type="match status" value="1"/>
</dbReference>
<dbReference type="SUPFAM" id="SSF46689">
    <property type="entry name" value="Homeodomain-like"/>
    <property type="match status" value="1"/>
</dbReference>
<keyword evidence="3" id="KW-0804">Transcription</keyword>
<evidence type="ECO:0000313" key="7">
    <source>
        <dbReference type="Proteomes" id="UP001595867"/>
    </source>
</evidence>
<dbReference type="InterPro" id="IPR009057">
    <property type="entry name" value="Homeodomain-like_sf"/>
</dbReference>
<proteinExistence type="predicted"/>
<dbReference type="InterPro" id="IPR001647">
    <property type="entry name" value="HTH_TetR"/>
</dbReference>
<sequence length="197" mass="21319">MGTSAHGTARDIARNAIRARLTEVALDLFRRDGFDRVTVNDVAEAAGVSRSTFLRYFGTKEEAVLSAADEHEAEVAQALRDRPAGEDDWTALRQAFNPVLEHYRQDPASALSMAKLIADTPALRARNLERQANLRPVLAGILAERTGRPTADSMSALVRSASAIVCLSVAVDRWTVSDGDQDLNTLLDEAFAAITVA</sequence>
<accession>A0ABV8IYR4</accession>
<dbReference type="Proteomes" id="UP001595867">
    <property type="component" value="Unassembled WGS sequence"/>
</dbReference>
<feature type="DNA-binding region" description="H-T-H motif" evidence="4">
    <location>
        <begin position="38"/>
        <end position="57"/>
    </location>
</feature>
<gene>
    <name evidence="6" type="ORF">ACFO0C_29385</name>
</gene>
<keyword evidence="1" id="KW-0805">Transcription regulation</keyword>
<evidence type="ECO:0000259" key="5">
    <source>
        <dbReference type="PROSITE" id="PS50977"/>
    </source>
</evidence>
<dbReference type="InterPro" id="IPR050109">
    <property type="entry name" value="HTH-type_TetR-like_transc_reg"/>
</dbReference>
<name>A0ABV8IYR4_9ACTN</name>
<dbReference type="Gene3D" id="1.10.357.10">
    <property type="entry name" value="Tetracycline Repressor, domain 2"/>
    <property type="match status" value="1"/>
</dbReference>
<evidence type="ECO:0000313" key="6">
    <source>
        <dbReference type="EMBL" id="MFC4069066.1"/>
    </source>
</evidence>